<dbReference type="GO" id="GO:0016832">
    <property type="term" value="F:aldehyde-lyase activity"/>
    <property type="evidence" value="ECO:0007669"/>
    <property type="project" value="TreeGrafter"/>
</dbReference>
<dbReference type="InterPro" id="IPR015813">
    <property type="entry name" value="Pyrv/PenolPyrv_kinase-like_dom"/>
</dbReference>
<dbReference type="PANTHER" id="PTHR30502">
    <property type="entry name" value="2-KETO-3-DEOXY-L-RHAMNONATE ALDOLASE"/>
    <property type="match status" value="1"/>
</dbReference>
<dbReference type="Gene3D" id="3.20.20.60">
    <property type="entry name" value="Phosphoenolpyruvate-binding domains"/>
    <property type="match status" value="1"/>
</dbReference>
<dbReference type="InterPro" id="IPR050251">
    <property type="entry name" value="HpcH-HpaI_aldolase"/>
</dbReference>
<protein>
    <recommendedName>
        <fullName evidence="4">HpcH/HpaI aldolase/citrate lyase domain-containing protein</fullName>
    </recommendedName>
</protein>
<dbReference type="AlphaFoldDB" id="X1JM64"/>
<evidence type="ECO:0000256" key="1">
    <source>
        <dbReference type="ARBA" id="ARBA00005568"/>
    </source>
</evidence>
<gene>
    <name evidence="5" type="ORF">S03H2_54953</name>
</gene>
<dbReference type="InterPro" id="IPR005000">
    <property type="entry name" value="Aldolase/citrate-lyase_domain"/>
</dbReference>
<feature type="domain" description="HpcH/HpaI aldolase/citrate lyase" evidence="4">
    <location>
        <begin position="17"/>
        <end position="118"/>
    </location>
</feature>
<dbReference type="GO" id="GO:0005737">
    <property type="term" value="C:cytoplasm"/>
    <property type="evidence" value="ECO:0007669"/>
    <property type="project" value="TreeGrafter"/>
</dbReference>
<evidence type="ECO:0000259" key="4">
    <source>
        <dbReference type="Pfam" id="PF03328"/>
    </source>
</evidence>
<dbReference type="InterPro" id="IPR040442">
    <property type="entry name" value="Pyrv_kinase-like_dom_sf"/>
</dbReference>
<keyword evidence="3" id="KW-0456">Lyase</keyword>
<evidence type="ECO:0000256" key="3">
    <source>
        <dbReference type="ARBA" id="ARBA00023239"/>
    </source>
</evidence>
<evidence type="ECO:0000313" key="5">
    <source>
        <dbReference type="EMBL" id="GAH70868.1"/>
    </source>
</evidence>
<reference evidence="5" key="1">
    <citation type="journal article" date="2014" name="Front. Microbiol.">
        <title>High frequency of phylogenetically diverse reductive dehalogenase-homologous genes in deep subseafloor sedimentary metagenomes.</title>
        <authorList>
            <person name="Kawai M."/>
            <person name="Futagami T."/>
            <person name="Toyoda A."/>
            <person name="Takaki Y."/>
            <person name="Nishi S."/>
            <person name="Hori S."/>
            <person name="Arai W."/>
            <person name="Tsubouchi T."/>
            <person name="Morono Y."/>
            <person name="Uchiyama I."/>
            <person name="Ito T."/>
            <person name="Fujiyama A."/>
            <person name="Inagaki F."/>
            <person name="Takami H."/>
        </authorList>
    </citation>
    <scope>NUCLEOTIDE SEQUENCE</scope>
    <source>
        <strain evidence="5">Expedition CK06-06</strain>
    </source>
</reference>
<name>X1JM64_9ZZZZ</name>
<dbReference type="SUPFAM" id="SSF51621">
    <property type="entry name" value="Phosphoenolpyruvate/pyruvate domain"/>
    <property type="match status" value="1"/>
</dbReference>
<accession>X1JM64</accession>
<keyword evidence="2" id="KW-0479">Metal-binding</keyword>
<comment type="similarity">
    <text evidence="1">Belongs to the HpcH/HpaI aldolase family.</text>
</comment>
<evidence type="ECO:0000256" key="2">
    <source>
        <dbReference type="ARBA" id="ARBA00022723"/>
    </source>
</evidence>
<dbReference type="PANTHER" id="PTHR30502:SF0">
    <property type="entry name" value="PHOSPHOENOLPYRUVATE CARBOXYLASE FAMILY PROTEIN"/>
    <property type="match status" value="1"/>
</dbReference>
<comment type="caution">
    <text evidence="5">The sequence shown here is derived from an EMBL/GenBank/DDBJ whole genome shotgun (WGS) entry which is preliminary data.</text>
</comment>
<sequence>MHKNQAKEKILNGGIAYGVFCPLYSPTIVELIGHLGFDFVLLDAEHSSMGVESCEHMVRAADSVSLPAYIRIAVNIKQNILRYLDTGALGVQIPMINNGVEVKSVVDAVKYLPQGSRGLAGVRAAGYGLTVPLKEYTIEANQE</sequence>
<dbReference type="Pfam" id="PF03328">
    <property type="entry name" value="HpcH_HpaI"/>
    <property type="match status" value="1"/>
</dbReference>
<dbReference type="GO" id="GO:0046872">
    <property type="term" value="F:metal ion binding"/>
    <property type="evidence" value="ECO:0007669"/>
    <property type="project" value="UniProtKB-KW"/>
</dbReference>
<feature type="non-terminal residue" evidence="5">
    <location>
        <position position="143"/>
    </location>
</feature>
<organism evidence="5">
    <name type="scientific">marine sediment metagenome</name>
    <dbReference type="NCBI Taxonomy" id="412755"/>
    <lineage>
        <taxon>unclassified sequences</taxon>
        <taxon>metagenomes</taxon>
        <taxon>ecological metagenomes</taxon>
    </lineage>
</organism>
<dbReference type="EMBL" id="BARU01035072">
    <property type="protein sequence ID" value="GAH70868.1"/>
    <property type="molecule type" value="Genomic_DNA"/>
</dbReference>
<proteinExistence type="inferred from homology"/>